<comment type="similarity">
    <text evidence="4 13">Belongs to the Orn/Lys/Arg decarboxylase class-II family. SpeA subfamily.</text>
</comment>
<feature type="domain" description="Arginine decarboxylase C-terminal helical" evidence="18">
    <location>
        <begin position="664"/>
        <end position="717"/>
    </location>
</feature>
<evidence type="ECO:0000256" key="2">
    <source>
        <dbReference type="ARBA" id="ARBA00001946"/>
    </source>
</evidence>
<dbReference type="NCBIfam" id="TIGR01273">
    <property type="entry name" value="speA"/>
    <property type="match status" value="1"/>
</dbReference>
<feature type="domain" description="Orn/DAP/Arg decarboxylase 2 N-terminal" evidence="16">
    <location>
        <begin position="178"/>
        <end position="430"/>
    </location>
</feature>
<evidence type="ECO:0000256" key="12">
    <source>
        <dbReference type="ARBA" id="ARBA00049309"/>
    </source>
</evidence>
<dbReference type="PRINTS" id="PR01180">
    <property type="entry name" value="ARGDCRBXLASE"/>
</dbReference>
<keyword evidence="11 13" id="KW-0456">Lyase</keyword>
<dbReference type="InterPro" id="IPR022644">
    <property type="entry name" value="De-COase2_N"/>
</dbReference>
<keyword evidence="8 13" id="KW-0663">Pyridoxal phosphate</keyword>
<dbReference type="GO" id="GO:0008295">
    <property type="term" value="P:spermidine biosynthetic process"/>
    <property type="evidence" value="ECO:0007669"/>
    <property type="project" value="UniProtKB-UniRule"/>
</dbReference>
<evidence type="ECO:0000256" key="1">
    <source>
        <dbReference type="ARBA" id="ARBA00001933"/>
    </source>
</evidence>
<dbReference type="InterPro" id="IPR022653">
    <property type="entry name" value="De-COase2_pyr-phos_BS"/>
</dbReference>
<dbReference type="EMBL" id="CP063849">
    <property type="protein sequence ID" value="QOY86180.1"/>
    <property type="molecule type" value="Genomic_DNA"/>
</dbReference>
<gene>
    <name evidence="13 19" type="primary">speA</name>
    <name evidence="19" type="ORF">IRI77_25675</name>
</gene>
<dbReference type="InterPro" id="IPR000183">
    <property type="entry name" value="Orn/DAP/Arg_de-COase"/>
</dbReference>
<reference evidence="19 20" key="1">
    <citation type="submission" date="2020-10" db="EMBL/GenBank/DDBJ databases">
        <title>Complete genome sequence of Paludibaculum fermentans P105T, a facultatively anaerobic acidobacterium capable of dissimilatory Fe(III) reduction.</title>
        <authorList>
            <person name="Dedysh S.N."/>
            <person name="Beletsky A.V."/>
            <person name="Kulichevskaya I.S."/>
            <person name="Mardanov A.V."/>
            <person name="Ravin N.V."/>
        </authorList>
    </citation>
    <scope>NUCLEOTIDE SEQUENCE [LARGE SCALE GENOMIC DNA]</scope>
    <source>
        <strain evidence="19 20">P105</strain>
    </source>
</reference>
<dbReference type="InterPro" id="IPR040634">
    <property type="entry name" value="Arg_decarb_HB"/>
</dbReference>
<dbReference type="InterPro" id="IPR022657">
    <property type="entry name" value="De-COase2_CS"/>
</dbReference>
<dbReference type="PANTHER" id="PTHR43295:SF9">
    <property type="entry name" value="BIOSYNTHETIC ARGININE DECARBOXYLASE"/>
    <property type="match status" value="1"/>
</dbReference>
<dbReference type="KEGG" id="pfer:IRI77_25675"/>
<evidence type="ECO:0000256" key="14">
    <source>
        <dbReference type="PIRSR" id="PIRSR001336-50"/>
    </source>
</evidence>
<proteinExistence type="inferred from homology"/>
<dbReference type="Gene3D" id="3.20.20.10">
    <property type="entry name" value="Alanine racemase"/>
    <property type="match status" value="1"/>
</dbReference>
<feature type="binding site" evidence="13">
    <location>
        <begin position="370"/>
        <end position="380"/>
    </location>
    <ligand>
        <name>substrate</name>
    </ligand>
</feature>
<dbReference type="GO" id="GO:0033388">
    <property type="term" value="P:putrescine biosynthetic process from arginine"/>
    <property type="evidence" value="ECO:0007669"/>
    <property type="project" value="UniProtKB-ARBA"/>
</dbReference>
<comment type="function">
    <text evidence="3 13">Catalyzes the biosynthesis of agmatine from arginine.</text>
</comment>
<dbReference type="HAMAP" id="MF_01417">
    <property type="entry name" value="SpeA"/>
    <property type="match status" value="1"/>
</dbReference>
<evidence type="ECO:0000256" key="3">
    <source>
        <dbReference type="ARBA" id="ARBA00002257"/>
    </source>
</evidence>
<keyword evidence="7 13" id="KW-0460">Magnesium</keyword>
<dbReference type="SUPFAM" id="SSF51419">
    <property type="entry name" value="PLP-binding barrel"/>
    <property type="match status" value="1"/>
</dbReference>
<dbReference type="InterPro" id="IPR002985">
    <property type="entry name" value="Arg_decrbxlase"/>
</dbReference>
<organism evidence="19 20">
    <name type="scientific">Paludibaculum fermentans</name>
    <dbReference type="NCBI Taxonomy" id="1473598"/>
    <lineage>
        <taxon>Bacteria</taxon>
        <taxon>Pseudomonadati</taxon>
        <taxon>Acidobacteriota</taxon>
        <taxon>Terriglobia</taxon>
        <taxon>Bryobacterales</taxon>
        <taxon>Bryobacteraceae</taxon>
        <taxon>Paludibaculum</taxon>
    </lineage>
</organism>
<dbReference type="NCBIfam" id="NF003763">
    <property type="entry name" value="PRK05354.1"/>
    <property type="match status" value="1"/>
</dbReference>
<accession>A0A7S7NM77</accession>
<keyword evidence="6 13" id="KW-0210">Decarboxylase</keyword>
<evidence type="ECO:0000313" key="20">
    <source>
        <dbReference type="Proteomes" id="UP000593892"/>
    </source>
</evidence>
<dbReference type="EC" id="4.1.1.19" evidence="13"/>
<dbReference type="InterPro" id="IPR029066">
    <property type="entry name" value="PLP-binding_barrel"/>
</dbReference>
<keyword evidence="5 13" id="KW-0479">Metal-binding</keyword>
<dbReference type="PANTHER" id="PTHR43295">
    <property type="entry name" value="ARGININE DECARBOXYLASE"/>
    <property type="match status" value="1"/>
</dbReference>
<evidence type="ECO:0000256" key="11">
    <source>
        <dbReference type="ARBA" id="ARBA00023239"/>
    </source>
</evidence>
<protein>
    <recommendedName>
        <fullName evidence="13">Biosynthetic arginine decarboxylase</fullName>
        <shortName evidence="13">ADC</shortName>
        <ecNumber evidence="13">4.1.1.19</ecNumber>
    </recommendedName>
</protein>
<comment type="catalytic activity">
    <reaction evidence="12 13">
        <text>L-arginine + H(+) = agmatine + CO2</text>
        <dbReference type="Rhea" id="RHEA:17641"/>
        <dbReference type="ChEBI" id="CHEBI:15378"/>
        <dbReference type="ChEBI" id="CHEBI:16526"/>
        <dbReference type="ChEBI" id="CHEBI:32682"/>
        <dbReference type="ChEBI" id="CHEBI:58145"/>
        <dbReference type="EC" id="4.1.1.19"/>
    </reaction>
</comment>
<dbReference type="GO" id="GO:0006527">
    <property type="term" value="P:L-arginine catabolic process"/>
    <property type="evidence" value="ECO:0007669"/>
    <property type="project" value="InterPro"/>
</dbReference>
<dbReference type="Pfam" id="PF17810">
    <property type="entry name" value="Arg_decarb_HB"/>
    <property type="match status" value="1"/>
</dbReference>
<evidence type="ECO:0000259" key="16">
    <source>
        <dbReference type="Pfam" id="PF02784"/>
    </source>
</evidence>
<comment type="cofactor">
    <cofactor evidence="2 13">
        <name>Mg(2+)</name>
        <dbReference type="ChEBI" id="CHEBI:18420"/>
    </cofactor>
</comment>
<dbReference type="GO" id="GO:0046872">
    <property type="term" value="F:metal ion binding"/>
    <property type="evidence" value="ECO:0007669"/>
    <property type="project" value="UniProtKB-KW"/>
</dbReference>
<dbReference type="PIRSF" id="PIRSF001336">
    <property type="entry name" value="Arg_decrbxlase"/>
    <property type="match status" value="1"/>
</dbReference>
<evidence type="ECO:0000256" key="10">
    <source>
        <dbReference type="ARBA" id="ARBA00023115"/>
    </source>
</evidence>
<evidence type="ECO:0000256" key="8">
    <source>
        <dbReference type="ARBA" id="ARBA00022898"/>
    </source>
</evidence>
<feature type="domain" description="Arginine decarboxylase helical bundle" evidence="17">
    <location>
        <begin position="456"/>
        <end position="536"/>
    </location>
</feature>
<evidence type="ECO:0000259" key="18">
    <source>
        <dbReference type="Pfam" id="PF17944"/>
    </source>
</evidence>
<evidence type="ECO:0000256" key="6">
    <source>
        <dbReference type="ARBA" id="ARBA00022793"/>
    </source>
</evidence>
<evidence type="ECO:0000256" key="9">
    <source>
        <dbReference type="ARBA" id="ARBA00023066"/>
    </source>
</evidence>
<evidence type="ECO:0000259" key="17">
    <source>
        <dbReference type="Pfam" id="PF17810"/>
    </source>
</evidence>
<evidence type="ECO:0000256" key="13">
    <source>
        <dbReference type="HAMAP-Rule" id="MF_01417"/>
    </source>
</evidence>
<dbReference type="InterPro" id="IPR009006">
    <property type="entry name" value="Ala_racemase/Decarboxylase_C"/>
</dbReference>
<dbReference type="Pfam" id="PF17944">
    <property type="entry name" value="Arg_decarbox_C"/>
    <property type="match status" value="1"/>
</dbReference>
<dbReference type="Pfam" id="PF02784">
    <property type="entry name" value="Orn_Arg_deC_N"/>
    <property type="match status" value="1"/>
</dbReference>
<comment type="cofactor">
    <cofactor evidence="1 13 14">
        <name>pyridoxal 5'-phosphate</name>
        <dbReference type="ChEBI" id="CHEBI:597326"/>
    </cofactor>
</comment>
<dbReference type="Gene3D" id="1.10.287.3440">
    <property type="match status" value="1"/>
</dbReference>
<feature type="active site" description="Proton donor" evidence="15">
    <location>
        <position position="587"/>
    </location>
</feature>
<evidence type="ECO:0000256" key="5">
    <source>
        <dbReference type="ARBA" id="ARBA00022723"/>
    </source>
</evidence>
<name>A0A7S7NM77_PALFE</name>
<dbReference type="AlphaFoldDB" id="A0A7S7NM77"/>
<dbReference type="CDD" id="cd06830">
    <property type="entry name" value="PLPDE_III_ADC"/>
    <property type="match status" value="1"/>
</dbReference>
<evidence type="ECO:0000256" key="4">
    <source>
        <dbReference type="ARBA" id="ARBA00008357"/>
    </source>
</evidence>
<evidence type="ECO:0000313" key="19">
    <source>
        <dbReference type="EMBL" id="QOY86180.1"/>
    </source>
</evidence>
<dbReference type="PRINTS" id="PR01179">
    <property type="entry name" value="ODADCRBXLASE"/>
</dbReference>
<dbReference type="Gene3D" id="2.40.37.10">
    <property type="entry name" value="Lyase, Ornithine Decarboxylase, Chain A, domain 1"/>
    <property type="match status" value="1"/>
</dbReference>
<comment type="pathway">
    <text evidence="13">Amine and polyamine biosynthesis; agmatine biosynthesis; agmatine from L-arginine: step 1/1.</text>
</comment>
<evidence type="ECO:0000256" key="7">
    <source>
        <dbReference type="ARBA" id="ARBA00022842"/>
    </source>
</evidence>
<dbReference type="PROSITE" id="PS00878">
    <property type="entry name" value="ODR_DC_2_1"/>
    <property type="match status" value="1"/>
</dbReference>
<keyword evidence="10 13" id="KW-0620">Polyamine biosynthesis</keyword>
<dbReference type="FunFam" id="3.20.20.10:FF:000001">
    <property type="entry name" value="Biosynthetic arginine decarboxylase"/>
    <property type="match status" value="1"/>
</dbReference>
<evidence type="ECO:0000256" key="15">
    <source>
        <dbReference type="PIRSR" id="PIRSR600183-50"/>
    </source>
</evidence>
<feature type="modified residue" description="N6-(pyridoxal phosphate)lysine" evidence="13 14">
    <location>
        <position position="189"/>
    </location>
</feature>
<dbReference type="FunFam" id="1.20.58.930:FF:000002">
    <property type="entry name" value="Biosynthetic arginine decarboxylase"/>
    <property type="match status" value="1"/>
</dbReference>
<dbReference type="Proteomes" id="UP000593892">
    <property type="component" value="Chromosome"/>
</dbReference>
<dbReference type="Gene3D" id="1.20.58.930">
    <property type="match status" value="1"/>
</dbReference>
<dbReference type="GO" id="GO:0008792">
    <property type="term" value="F:arginine decarboxylase activity"/>
    <property type="evidence" value="ECO:0007669"/>
    <property type="project" value="UniProtKB-UniRule"/>
</dbReference>
<sequence length="723" mass="80806">MPLPTPLLAPVTSANLPSSGLPIPCRFYFDQALGVASRANDDNRKNTEGTNVTTFQLPPPLFLFTLGGERGLRTNLNLKLPDSPPVWEPSDRWTVVNAKELYDIDRWGKGYFSINDEGHVLVHPTAEPHKFVDLKKLVDTLVLRGIDPPILLRFPEILANQLSELNKVFLSAISEHNYQGQYRCVYPIKVNQQRQVVEEINKCGRQYGFGLEAGSKPELLAVAAIADNETPIICNGFKDDEYIEMCMLARKVGRDITPVVEKFTELELILKHAAAMGVRPAIGLRVKLASRGAGRWKSSGGYRSKFGLTVTEAVRALETLKAVGMEDCVKLLHFHLGSQITNIRHIKGAVIEAARVYVDLKKQGAGLEFLDVGGGLGIDYDGSQTDFESSVNYTLQEYANDIVYHIQNVCDEAEVQHPTIVTESGRAIAAYHSVLVFNVLGVSGFGEEEVPVELPDESEQPLIDLMESYKNMSSKNLLESFHDAQQALDSALNLFSLGYLPLKQRCVAENLYWLICRRILSMAKQLDVFPEDLEGLDAMLSDTYFCNFSLFQSMPDSWAVKQLFPIMPIHRLNQQPTRSAVLGDISCDSDGKVDQFIDRRDVKKTLPLHAVNGEAYYLGTFLVGAYQEILGDLHNLLGDTHAVHVRVNDQNQPVLEAVIRGDTVKEVLDYVQFNARDLLEQFRQDLETAVLRGKIGYEESGRLLKFYEDGLYGYTYLEDTHGA</sequence>
<dbReference type="PROSITE" id="PS00879">
    <property type="entry name" value="ODR_DC_2_2"/>
    <property type="match status" value="1"/>
</dbReference>
<dbReference type="InterPro" id="IPR041128">
    <property type="entry name" value="Arg_decarbox_C"/>
</dbReference>
<keyword evidence="20" id="KW-1185">Reference proteome</keyword>
<dbReference type="UniPathway" id="UPA00186">
    <property type="reaction ID" value="UER00284"/>
</dbReference>
<keyword evidence="9 13" id="KW-0745">Spermidine biosynthesis</keyword>